<dbReference type="PROSITE" id="PS00687">
    <property type="entry name" value="ALDEHYDE_DEHYDR_GLU"/>
    <property type="match status" value="1"/>
</dbReference>
<feature type="active site" evidence="3">
    <location>
        <position position="258"/>
    </location>
</feature>
<evidence type="ECO:0000256" key="3">
    <source>
        <dbReference type="PROSITE-ProRule" id="PRU10007"/>
    </source>
</evidence>
<dbReference type="RefSeq" id="WP_189265460.1">
    <property type="nucleotide sequence ID" value="NZ_BMML01000013.1"/>
</dbReference>
<dbReference type="PANTHER" id="PTHR42804">
    <property type="entry name" value="ALDEHYDE DEHYDROGENASE"/>
    <property type="match status" value="1"/>
</dbReference>
<evidence type="ECO:0000256" key="2">
    <source>
        <dbReference type="ARBA" id="ARBA00023002"/>
    </source>
</evidence>
<dbReference type="Gene3D" id="3.40.309.10">
    <property type="entry name" value="Aldehyde Dehydrogenase, Chain A, domain 2"/>
    <property type="match status" value="1"/>
</dbReference>
<comment type="caution">
    <text evidence="6">The sequence shown here is derived from an EMBL/GenBank/DDBJ whole genome shotgun (WGS) entry which is preliminary data.</text>
</comment>
<dbReference type="PANTHER" id="PTHR42804:SF1">
    <property type="entry name" value="ALDEHYDE DEHYDROGENASE-RELATED"/>
    <property type="match status" value="1"/>
</dbReference>
<keyword evidence="7" id="KW-1185">Reference proteome</keyword>
<accession>A0A917XG62</accession>
<dbReference type="Proteomes" id="UP000653411">
    <property type="component" value="Unassembled WGS sequence"/>
</dbReference>
<dbReference type="InterPro" id="IPR016163">
    <property type="entry name" value="Ald_DH_C"/>
</dbReference>
<dbReference type="FunFam" id="3.40.605.10:FF:000007">
    <property type="entry name" value="NAD/NADP-dependent betaine aldehyde dehydrogenase"/>
    <property type="match status" value="1"/>
</dbReference>
<dbReference type="AlphaFoldDB" id="A0A917XG62"/>
<evidence type="ECO:0000313" key="6">
    <source>
        <dbReference type="EMBL" id="GGN22679.1"/>
    </source>
</evidence>
<feature type="domain" description="Aldehyde dehydrogenase" evidence="5">
    <location>
        <begin position="20"/>
        <end position="482"/>
    </location>
</feature>
<dbReference type="FunFam" id="3.40.309.10:FF:000009">
    <property type="entry name" value="Aldehyde dehydrogenase A"/>
    <property type="match status" value="1"/>
</dbReference>
<dbReference type="Gene3D" id="3.40.605.10">
    <property type="entry name" value="Aldehyde Dehydrogenase, Chain A, domain 1"/>
    <property type="match status" value="1"/>
</dbReference>
<dbReference type="SUPFAM" id="SSF53720">
    <property type="entry name" value="ALDH-like"/>
    <property type="match status" value="1"/>
</dbReference>
<evidence type="ECO:0000256" key="1">
    <source>
        <dbReference type="ARBA" id="ARBA00009986"/>
    </source>
</evidence>
<dbReference type="Pfam" id="PF00171">
    <property type="entry name" value="Aldedh"/>
    <property type="match status" value="1"/>
</dbReference>
<sequence>MGAAETPVLYPDLLYIDGRWQSPRGDETFVVDDANTGEPFFAVALADRPDLDHAITTARAAFDSGPWPRLTAGARAEWVERLASALGRRGPELASLWAREVGATRNLAAGLAQAGAEMLRAHARLAETFAWEEERPQSGGEGRAWVLREPVGVVGAIVPWNSPLKLALLKIAPALIAGCTVVLKASPEAPGAAYVLAECAHEVGLPAGVLNVITADRQVSELLVTDPRVDKISFTGSTAAGRRIAELLGGRIGRFTLELGGKSAAIVLDDADLDRTVRELVPAGCDLTGQVCAALTRIIVPAHRQTELVEALSAELGRVTVGSALDPSTDMGPLVTAAHRDRVEGHVHRAITDGASPAFGGGRPADPGRGHFVNPVLFRDVDNSSRIAQEEIFGPVLCVIPVASAEEAVRVANDSIYGLNSSVFSSDPDRARQIARGIRAGTVGINGYRADFGIAFGGYKQSGIGREGGEEGLRAYVETKVVLD</sequence>
<name>A0A917XG62_9ACTN</name>
<reference evidence="6" key="2">
    <citation type="submission" date="2020-09" db="EMBL/GenBank/DDBJ databases">
        <authorList>
            <person name="Sun Q."/>
            <person name="Zhou Y."/>
        </authorList>
    </citation>
    <scope>NUCLEOTIDE SEQUENCE</scope>
    <source>
        <strain evidence="6">CGMCC 4.7110</strain>
    </source>
</reference>
<evidence type="ECO:0000256" key="4">
    <source>
        <dbReference type="RuleBase" id="RU003345"/>
    </source>
</evidence>
<evidence type="ECO:0000313" key="7">
    <source>
        <dbReference type="Proteomes" id="UP000653411"/>
    </source>
</evidence>
<dbReference type="InterPro" id="IPR029510">
    <property type="entry name" value="Ald_DH_CS_GLU"/>
</dbReference>
<organism evidence="6 7">
    <name type="scientific">Streptomyces fuscichromogenes</name>
    <dbReference type="NCBI Taxonomy" id="1324013"/>
    <lineage>
        <taxon>Bacteria</taxon>
        <taxon>Bacillati</taxon>
        <taxon>Actinomycetota</taxon>
        <taxon>Actinomycetes</taxon>
        <taxon>Kitasatosporales</taxon>
        <taxon>Streptomycetaceae</taxon>
        <taxon>Streptomyces</taxon>
    </lineage>
</organism>
<protein>
    <submittedName>
        <fullName evidence="6">Aldehyde dehydrogenase</fullName>
    </submittedName>
</protein>
<dbReference type="InterPro" id="IPR015590">
    <property type="entry name" value="Aldehyde_DH_dom"/>
</dbReference>
<dbReference type="InterPro" id="IPR016161">
    <property type="entry name" value="Ald_DH/histidinol_DH"/>
</dbReference>
<reference evidence="6" key="1">
    <citation type="journal article" date="2014" name="Int. J. Syst. Evol. Microbiol.">
        <title>Complete genome sequence of Corynebacterium casei LMG S-19264T (=DSM 44701T), isolated from a smear-ripened cheese.</title>
        <authorList>
            <consortium name="US DOE Joint Genome Institute (JGI-PGF)"/>
            <person name="Walter F."/>
            <person name="Albersmeier A."/>
            <person name="Kalinowski J."/>
            <person name="Ruckert C."/>
        </authorList>
    </citation>
    <scope>NUCLEOTIDE SEQUENCE</scope>
    <source>
        <strain evidence="6">CGMCC 4.7110</strain>
    </source>
</reference>
<dbReference type="InterPro" id="IPR016162">
    <property type="entry name" value="Ald_DH_N"/>
</dbReference>
<evidence type="ECO:0000259" key="5">
    <source>
        <dbReference type="Pfam" id="PF00171"/>
    </source>
</evidence>
<dbReference type="CDD" id="cd07139">
    <property type="entry name" value="ALDH_AldA-Rv0768"/>
    <property type="match status" value="1"/>
</dbReference>
<dbReference type="EMBL" id="BMML01000013">
    <property type="protein sequence ID" value="GGN22679.1"/>
    <property type="molecule type" value="Genomic_DNA"/>
</dbReference>
<keyword evidence="2 4" id="KW-0560">Oxidoreductase</keyword>
<dbReference type="GO" id="GO:0016620">
    <property type="term" value="F:oxidoreductase activity, acting on the aldehyde or oxo group of donors, NAD or NADP as acceptor"/>
    <property type="evidence" value="ECO:0007669"/>
    <property type="project" value="InterPro"/>
</dbReference>
<gene>
    <name evidence="6" type="ORF">GCM10011578_054520</name>
</gene>
<comment type="similarity">
    <text evidence="1 4">Belongs to the aldehyde dehydrogenase family.</text>
</comment>
<proteinExistence type="inferred from homology"/>